<organism evidence="1 2">
    <name type="scientific">Dallia pectoralis</name>
    <name type="common">Alaska blackfish</name>
    <dbReference type="NCBI Taxonomy" id="75939"/>
    <lineage>
        <taxon>Eukaryota</taxon>
        <taxon>Metazoa</taxon>
        <taxon>Chordata</taxon>
        <taxon>Craniata</taxon>
        <taxon>Vertebrata</taxon>
        <taxon>Euteleostomi</taxon>
        <taxon>Actinopterygii</taxon>
        <taxon>Neopterygii</taxon>
        <taxon>Teleostei</taxon>
        <taxon>Protacanthopterygii</taxon>
        <taxon>Esociformes</taxon>
        <taxon>Umbridae</taxon>
        <taxon>Dallia</taxon>
    </lineage>
</organism>
<dbReference type="Proteomes" id="UP001157502">
    <property type="component" value="Chromosome 8"/>
</dbReference>
<sequence>MGYLPANSVWTDWSTNHNIYTEPLHSWSGSCLYHRRTGGSCFDDSVCGPVRWVQSERETVHCNSLGSQGDRTGSYRFYSSRHGPCVWGRGSGEVRSGCSDCSGSGHPHYSTNRSSGNWTVRTQTTEKIHTEH</sequence>
<reference evidence="1" key="1">
    <citation type="submission" date="2021-05" db="EMBL/GenBank/DDBJ databases">
        <authorList>
            <person name="Pan Q."/>
            <person name="Jouanno E."/>
            <person name="Zahm M."/>
            <person name="Klopp C."/>
            <person name="Cabau C."/>
            <person name="Louis A."/>
            <person name="Berthelot C."/>
            <person name="Parey E."/>
            <person name="Roest Crollius H."/>
            <person name="Montfort J."/>
            <person name="Robinson-Rechavi M."/>
            <person name="Bouchez O."/>
            <person name="Lampietro C."/>
            <person name="Lopez Roques C."/>
            <person name="Donnadieu C."/>
            <person name="Postlethwait J."/>
            <person name="Bobe J."/>
            <person name="Dillon D."/>
            <person name="Chandos A."/>
            <person name="von Hippel F."/>
            <person name="Guiguen Y."/>
        </authorList>
    </citation>
    <scope>NUCLEOTIDE SEQUENCE</scope>
    <source>
        <strain evidence="1">YG-Jan2019</strain>
    </source>
</reference>
<dbReference type="EMBL" id="CM055735">
    <property type="protein sequence ID" value="KAJ8008609.1"/>
    <property type="molecule type" value="Genomic_DNA"/>
</dbReference>
<accession>A0ACC2GXV3</accession>
<comment type="caution">
    <text evidence="1">The sequence shown here is derived from an EMBL/GenBank/DDBJ whole genome shotgun (WGS) entry which is preliminary data.</text>
</comment>
<evidence type="ECO:0000313" key="2">
    <source>
        <dbReference type="Proteomes" id="UP001157502"/>
    </source>
</evidence>
<gene>
    <name evidence="1" type="ORF">DPEC_G00106660</name>
</gene>
<evidence type="ECO:0000313" key="1">
    <source>
        <dbReference type="EMBL" id="KAJ8008609.1"/>
    </source>
</evidence>
<protein>
    <submittedName>
        <fullName evidence="1">Uncharacterized protein</fullName>
    </submittedName>
</protein>
<name>A0ACC2GXV3_DALPE</name>
<keyword evidence="2" id="KW-1185">Reference proteome</keyword>
<proteinExistence type="predicted"/>